<dbReference type="PANTHER" id="PTHR48423">
    <property type="entry name" value="INTERLEUKIN-27 RECEPTOR SUBUNIT ALPHA"/>
    <property type="match status" value="1"/>
</dbReference>
<dbReference type="InterPro" id="IPR048497">
    <property type="entry name" value="LIF-R-like_Ig-like"/>
</dbReference>
<feature type="domain" description="Fibronectin type-III" evidence="13">
    <location>
        <begin position="689"/>
        <end position="801"/>
    </location>
</feature>
<name>A0A6J0VLA9_ODOVR</name>
<keyword evidence="5" id="KW-0677">Repeat</keyword>
<reference evidence="15 16" key="2">
    <citation type="submission" date="2025-05" db="UniProtKB">
        <authorList>
            <consortium name="RefSeq"/>
        </authorList>
    </citation>
    <scope>IDENTIFICATION</scope>
    <source>
        <tissue evidence="15 16">Tongue muscle</tissue>
    </source>
</reference>
<evidence type="ECO:0000313" key="14">
    <source>
        <dbReference type="Proteomes" id="UP001652640"/>
    </source>
</evidence>
<dbReference type="InterPro" id="IPR040817">
    <property type="entry name" value="LIFR_D2"/>
</dbReference>
<evidence type="ECO:0000256" key="5">
    <source>
        <dbReference type="ARBA" id="ARBA00022737"/>
    </source>
</evidence>
<evidence type="ECO:0000256" key="1">
    <source>
        <dbReference type="ARBA" id="ARBA00004479"/>
    </source>
</evidence>
<keyword evidence="3 12" id="KW-0812">Transmembrane</keyword>
<dbReference type="Pfam" id="PF25552">
    <property type="entry name" value="LIFR_D4"/>
    <property type="match status" value="1"/>
</dbReference>
<dbReference type="RefSeq" id="XP_020725009.2">
    <property type="nucleotide sequence ID" value="XM_020869350.2"/>
</dbReference>
<dbReference type="SMART" id="SM00060">
    <property type="entry name" value="FN3"/>
    <property type="match status" value="3"/>
</dbReference>
<dbReference type="PANTHER" id="PTHR48423:SF1">
    <property type="entry name" value="INTERLEUKIN-27 RECEPTOR SUBUNIT ALPHA"/>
    <property type="match status" value="1"/>
</dbReference>
<protein>
    <submittedName>
        <fullName evidence="15 16">Oncostatin-M-specific receptor subunit beta isoform X1</fullName>
    </submittedName>
</protein>
<accession>A0A6J0VLA9</accession>
<evidence type="ECO:0000256" key="2">
    <source>
        <dbReference type="ARBA" id="ARBA00008921"/>
    </source>
</evidence>
<dbReference type="PROSITE" id="PS01353">
    <property type="entry name" value="HEMATOPO_REC_L_F2"/>
    <property type="match status" value="1"/>
</dbReference>
<dbReference type="InterPro" id="IPR003961">
    <property type="entry name" value="FN3_dom"/>
</dbReference>
<feature type="compositionally biased region" description="Low complexity" evidence="11">
    <location>
        <begin position="1028"/>
        <end position="1039"/>
    </location>
</feature>
<dbReference type="InterPro" id="IPR003529">
    <property type="entry name" value="Hematopoietin_rcpt_Gp130_CS"/>
</dbReference>
<keyword evidence="8" id="KW-1015">Disulfide bond</keyword>
<dbReference type="PROSITE" id="PS50853">
    <property type="entry name" value="FN3"/>
    <property type="match status" value="3"/>
</dbReference>
<dbReference type="Proteomes" id="UP001652640">
    <property type="component" value="Chromosome 14"/>
</dbReference>
<comment type="similarity">
    <text evidence="2">Belongs to the type I cytokine receptor family. Type 2 subfamily.</text>
</comment>
<dbReference type="CDD" id="cd00063">
    <property type="entry name" value="FN3"/>
    <property type="match status" value="3"/>
</dbReference>
<dbReference type="InterPro" id="IPR013783">
    <property type="entry name" value="Ig-like_fold"/>
</dbReference>
<keyword evidence="7 12" id="KW-0472">Membrane</keyword>
<dbReference type="OrthoDB" id="6382334at2759"/>
<evidence type="ECO:0000256" key="4">
    <source>
        <dbReference type="ARBA" id="ARBA00022729"/>
    </source>
</evidence>
<evidence type="ECO:0000256" key="8">
    <source>
        <dbReference type="ARBA" id="ARBA00023157"/>
    </source>
</evidence>
<evidence type="ECO:0000256" key="9">
    <source>
        <dbReference type="ARBA" id="ARBA00023170"/>
    </source>
</evidence>
<dbReference type="InterPro" id="IPR052672">
    <property type="entry name" value="Type1_Cytokine_Rcpt_Type2"/>
</dbReference>
<evidence type="ECO:0000259" key="13">
    <source>
        <dbReference type="PROSITE" id="PS50853"/>
    </source>
</evidence>
<keyword evidence="4" id="KW-0732">Signal</keyword>
<dbReference type="GeneID" id="110122002"/>
<evidence type="ECO:0000256" key="7">
    <source>
        <dbReference type="ARBA" id="ARBA00023136"/>
    </source>
</evidence>
<dbReference type="InterPro" id="IPR036116">
    <property type="entry name" value="FN3_sf"/>
</dbReference>
<feature type="transmembrane region" description="Helical" evidence="12">
    <location>
        <begin position="805"/>
        <end position="826"/>
    </location>
</feature>
<dbReference type="Pfam" id="PF00041">
    <property type="entry name" value="fn3"/>
    <property type="match status" value="1"/>
</dbReference>
<gene>
    <name evidence="15 16" type="primary">OSMR</name>
</gene>
<evidence type="ECO:0000256" key="3">
    <source>
        <dbReference type="ARBA" id="ARBA00022692"/>
    </source>
</evidence>
<dbReference type="Gene3D" id="2.60.40.10">
    <property type="entry name" value="Immunoglobulins"/>
    <property type="match status" value="7"/>
</dbReference>
<evidence type="ECO:0000313" key="15">
    <source>
        <dbReference type="RefSeq" id="XP_020725009.2"/>
    </source>
</evidence>
<evidence type="ECO:0000313" key="16">
    <source>
        <dbReference type="RefSeq" id="XP_020725010.2"/>
    </source>
</evidence>
<sequence>MSRFVTTPHVLPALSVKPLPSFITLPAAAAVPPLPGSKPASVSQGPRPELAPAALAAFRLFSLRVLPRKQEPMALFAVLQTAFLLALLPLRTYQSEVLSEPLPLTPESLSVSINSAKQCLHLQWTVHNLDYHQELKMVFEIQISRFKASDVIWTGNYSTTVTQNQVLHWSWESELPLECAIHFVRMRTMVDDARIPVPRFWSNWSSWKKADAQNSLGDHPLYVFPKDKLVEEGSDVTICYISRNHQDNISCYLEDVLTFGKQLDQSVWAFELKNISFLRKTGTNFYCQGQGVPEGVVLFVSKVLEEPKNFSCETRDLKTLTCTWDPGDDTGLIQLPSYTLFESFSRKKTLCKHRNRCDWQVTQDSQEMYNFTLVAENYFRKRSVSILFNLIHGVHPVAPYNLFPKNVSATNATMTWKVHSIGNNSALLCQLQLLGEGKVIQQHNISIRVNGEYLLSELEPDTEYMARVRCAYADHFWKWSELISQNFTTAEAAPSEAPDVWRDVMFVSGHPTVTLFWKPLSKVHTHGKILFYNVVVENLDEASSLEVLSVPAPANSTKVTLNQSSYQIHVTAHNSVGPSPASTVAISGHPGNENVEEGRINGTEDGFPMSWKPQSRNATGYVVEWCDGPQNLPCVLQWKNLGPTTTGTVISSGAFRPGVRYNFRIYEISTKRMAHLLEKKTGYLEELAPSYNPQVVPNNLTSHSFTLSWKDYPTESQTGFIQGYYVYLKSKAGEKCHRGFEKTVLPDNSVCCKYTIDNPDQKTFVMKDLQPESVYEFFVTPYTSAGEGPMDDFRKVTTPDEYSHILIHIILPMIFCVLVIMIACYLKSQWLKDKCYPDIPDPYKSSVLSLIKSKENPHITIMNVNDCVPDAIEVVNKPEGSKIQFTGTRKSPTETKGTKPAYLDLLPTEKNYSGPGPCICFENFTYNQAASDLGYCGHFPVTSQAPHCPLGPLTSPENLLKTLEQNYMNSLGEIPAGEANLNYVSQLASPVSGDKESPPTNPPEPALCSEYKMQMAIPLGLASPPPSENSSLSSTTLLDPGEHYH</sequence>
<reference evidence="14" key="1">
    <citation type="journal article" date="2022" name="J. Hered.">
        <title>A De Novo Chromosome-Level Genome Assembly of the White-Tailed Deer, Odocoileus Virginianus.</title>
        <authorList>
            <person name="London E.W."/>
            <person name="Roca A.L."/>
            <person name="Novakofski J.E."/>
            <person name="Mateus-Pinilla N.E."/>
        </authorList>
    </citation>
    <scope>NUCLEOTIDE SEQUENCE [LARGE SCALE GENOMIC DNA]</scope>
</reference>
<proteinExistence type="inferred from homology"/>
<comment type="subcellular location">
    <subcellularLocation>
        <location evidence="1">Membrane</location>
        <topology evidence="1">Single-pass type I membrane protein</topology>
    </subcellularLocation>
</comment>
<feature type="domain" description="Fibronectin type-III" evidence="13">
    <location>
        <begin position="398"/>
        <end position="492"/>
    </location>
</feature>
<dbReference type="SUPFAM" id="SSF49265">
    <property type="entry name" value="Fibronectin type III"/>
    <property type="match status" value="3"/>
</dbReference>
<evidence type="ECO:0000256" key="11">
    <source>
        <dbReference type="SAM" id="MobiDB-lite"/>
    </source>
</evidence>
<keyword evidence="9 15" id="KW-0675">Receptor</keyword>
<evidence type="ECO:0000256" key="12">
    <source>
        <dbReference type="SAM" id="Phobius"/>
    </source>
</evidence>
<keyword evidence="14" id="KW-1185">Reference proteome</keyword>
<evidence type="ECO:0000256" key="6">
    <source>
        <dbReference type="ARBA" id="ARBA00022989"/>
    </source>
</evidence>
<feature type="region of interest" description="Disordered" evidence="11">
    <location>
        <begin position="1019"/>
        <end position="1045"/>
    </location>
</feature>
<organism evidence="14 16">
    <name type="scientific">Odocoileus virginianus</name>
    <name type="common">White-tailed deer</name>
    <dbReference type="NCBI Taxonomy" id="9874"/>
    <lineage>
        <taxon>Eukaryota</taxon>
        <taxon>Metazoa</taxon>
        <taxon>Chordata</taxon>
        <taxon>Craniata</taxon>
        <taxon>Vertebrata</taxon>
        <taxon>Euteleostomi</taxon>
        <taxon>Mammalia</taxon>
        <taxon>Eutheria</taxon>
        <taxon>Laurasiatheria</taxon>
        <taxon>Artiodactyla</taxon>
        <taxon>Ruminantia</taxon>
        <taxon>Pecora</taxon>
        <taxon>Cervidae</taxon>
        <taxon>Odocoileinae</taxon>
        <taxon>Odocoileus</taxon>
    </lineage>
</organism>
<keyword evidence="10" id="KW-0325">Glycoprotein</keyword>
<dbReference type="RefSeq" id="XP_020725010.2">
    <property type="nucleotide sequence ID" value="XM_020869351.2"/>
</dbReference>
<keyword evidence="6 12" id="KW-1133">Transmembrane helix</keyword>
<feature type="domain" description="Fibronectin type-III" evidence="13">
    <location>
        <begin position="497"/>
        <end position="593"/>
    </location>
</feature>
<dbReference type="Pfam" id="PF17971">
    <property type="entry name" value="LIFR_D2"/>
    <property type="match status" value="1"/>
</dbReference>
<dbReference type="Pfam" id="PF21177">
    <property type="entry name" value="LIF-R_Ig-like"/>
    <property type="match status" value="1"/>
</dbReference>
<evidence type="ECO:0000256" key="10">
    <source>
        <dbReference type="ARBA" id="ARBA00023180"/>
    </source>
</evidence>